<dbReference type="CDD" id="cd22125">
    <property type="entry name" value="F-box_FBXL14"/>
    <property type="match status" value="1"/>
</dbReference>
<dbReference type="PANTHER" id="PTHR13318">
    <property type="entry name" value="PARTNER OF PAIRED, ISOFORM B-RELATED"/>
    <property type="match status" value="1"/>
</dbReference>
<dbReference type="Gene3D" id="3.80.10.10">
    <property type="entry name" value="Ribonuclease Inhibitor"/>
    <property type="match status" value="3"/>
</dbReference>
<gene>
    <name evidence="5" type="ORF">J437_LFUL004542</name>
</gene>
<dbReference type="InterPro" id="IPR047932">
    <property type="entry name" value="FBXL14_F-box"/>
</dbReference>
<name>A0A8K0NZZ3_LADFU</name>
<dbReference type="InterPro" id="IPR006553">
    <property type="entry name" value="Leu-rich_rpt_Cys-con_subtyp"/>
</dbReference>
<accession>A0A8K0NZZ3</accession>
<keyword evidence="1" id="KW-0833">Ubl conjugation pathway</keyword>
<dbReference type="Pfam" id="PF25372">
    <property type="entry name" value="DUF7885"/>
    <property type="match status" value="2"/>
</dbReference>
<evidence type="ECO:0000256" key="2">
    <source>
        <dbReference type="SAM" id="MobiDB-lite"/>
    </source>
</evidence>
<evidence type="ECO:0008006" key="7">
    <source>
        <dbReference type="Google" id="ProtNLM"/>
    </source>
</evidence>
<dbReference type="SMART" id="SM00367">
    <property type="entry name" value="LRR_CC"/>
    <property type="match status" value="11"/>
</dbReference>
<keyword evidence="6" id="KW-1185">Reference proteome</keyword>
<protein>
    <recommendedName>
        <fullName evidence="7">F-box/LRR-repeat protein 14</fullName>
    </recommendedName>
</protein>
<feature type="domain" description="F-box" evidence="3">
    <location>
        <begin position="29"/>
        <end position="65"/>
    </location>
</feature>
<dbReference type="Pfam" id="PF13516">
    <property type="entry name" value="LRR_6"/>
    <property type="match status" value="2"/>
</dbReference>
<organism evidence="5 6">
    <name type="scientific">Ladona fulva</name>
    <name type="common">Scarce chaser dragonfly</name>
    <name type="synonym">Libellula fulva</name>
    <dbReference type="NCBI Taxonomy" id="123851"/>
    <lineage>
        <taxon>Eukaryota</taxon>
        <taxon>Metazoa</taxon>
        <taxon>Ecdysozoa</taxon>
        <taxon>Arthropoda</taxon>
        <taxon>Hexapoda</taxon>
        <taxon>Insecta</taxon>
        <taxon>Pterygota</taxon>
        <taxon>Palaeoptera</taxon>
        <taxon>Odonata</taxon>
        <taxon>Epiprocta</taxon>
        <taxon>Anisoptera</taxon>
        <taxon>Libelluloidea</taxon>
        <taxon>Libellulidae</taxon>
        <taxon>Ladona</taxon>
    </lineage>
</organism>
<dbReference type="InterPro" id="IPR032675">
    <property type="entry name" value="LRR_dom_sf"/>
</dbReference>
<evidence type="ECO:0000313" key="6">
    <source>
        <dbReference type="Proteomes" id="UP000792457"/>
    </source>
</evidence>
<evidence type="ECO:0000259" key="3">
    <source>
        <dbReference type="Pfam" id="PF12937"/>
    </source>
</evidence>
<dbReference type="EMBL" id="KZ308498">
    <property type="protein sequence ID" value="KAG8230630.1"/>
    <property type="molecule type" value="Genomic_DNA"/>
</dbReference>
<dbReference type="InterPro" id="IPR057207">
    <property type="entry name" value="FBXL15_LRR"/>
</dbReference>
<dbReference type="Proteomes" id="UP000792457">
    <property type="component" value="Unassembled WGS sequence"/>
</dbReference>
<dbReference type="AlphaFoldDB" id="A0A8K0NZZ3"/>
<feature type="domain" description="F-box/LRR-repeat protein 15-like leucin rich repeat" evidence="4">
    <location>
        <begin position="148"/>
        <end position="219"/>
    </location>
</feature>
<reference evidence="5" key="1">
    <citation type="submission" date="2013-04" db="EMBL/GenBank/DDBJ databases">
        <authorList>
            <person name="Qu J."/>
            <person name="Murali S.C."/>
            <person name="Bandaranaike D."/>
            <person name="Bellair M."/>
            <person name="Blankenburg K."/>
            <person name="Chao H."/>
            <person name="Dinh H."/>
            <person name="Doddapaneni H."/>
            <person name="Downs B."/>
            <person name="Dugan-Rocha S."/>
            <person name="Elkadiri S."/>
            <person name="Gnanaolivu R.D."/>
            <person name="Hernandez B."/>
            <person name="Javaid M."/>
            <person name="Jayaseelan J.C."/>
            <person name="Lee S."/>
            <person name="Li M."/>
            <person name="Ming W."/>
            <person name="Munidasa M."/>
            <person name="Muniz J."/>
            <person name="Nguyen L."/>
            <person name="Ongeri F."/>
            <person name="Osuji N."/>
            <person name="Pu L.-L."/>
            <person name="Puazo M."/>
            <person name="Qu C."/>
            <person name="Quiroz J."/>
            <person name="Raj R."/>
            <person name="Weissenberger G."/>
            <person name="Xin Y."/>
            <person name="Zou X."/>
            <person name="Han Y."/>
            <person name="Richards S."/>
            <person name="Worley K."/>
            <person name="Muzny D."/>
            <person name="Gibbs R."/>
        </authorList>
    </citation>
    <scope>NUCLEOTIDE SEQUENCE</scope>
    <source>
        <strain evidence="5">Sampled in the wild</strain>
    </source>
</reference>
<evidence type="ECO:0000256" key="1">
    <source>
        <dbReference type="ARBA" id="ARBA00022786"/>
    </source>
</evidence>
<feature type="domain" description="F-box/LRR-repeat protein 15-like leucin rich repeat" evidence="4">
    <location>
        <begin position="355"/>
        <end position="431"/>
    </location>
</feature>
<dbReference type="Gene3D" id="1.20.1280.50">
    <property type="match status" value="1"/>
</dbReference>
<dbReference type="InterPro" id="IPR036047">
    <property type="entry name" value="F-box-like_dom_sf"/>
</dbReference>
<comment type="caution">
    <text evidence="5">The sequence shown here is derived from an EMBL/GenBank/DDBJ whole genome shotgun (WGS) entry which is preliminary data.</text>
</comment>
<sequence>MPRQTTTPPDTTLEQQYENRGTHISSLYPEILALIFSYLDVRGKGRAAQVCTAWRDAAYHKSVWRGVEARLHLRRPNGGAGSGASNAQLFASLARRGIRKVQVLSLRRGLRDVVTGLPGLTSLSLSGCYNLTDLGLAHALCAAPLPSLTSLDLSLCKQVTDESLARIASHLPRLEELRLGGCGHVTSAGLLLLAIGLRKLRRLDLRSCWHVSDQGIAYLAGVAEEQRGSTPPPAEDAARGGGGAQDVVLGDPPGLSLEHLGLQDCQRLTDEALRHLSAGLGHSLRSLNLSFCVSVTDAGLRHLARMPALRELNLRACDNVTDAGMAFLAEGCGGLPSSNPGLPSLPSAPGVGSSGSCSPLTHLDVSFCEKIGDPGLGHISRGLFALRSLSLGACGRVTDEGLARVAETLTELETLNVGQCSRITDRGLAAVASRLTRLKCIDLYGCTRITPSGLQKVMTLPKLSVLNLGLWHIR</sequence>
<proteinExistence type="predicted"/>
<dbReference type="GO" id="GO:0019005">
    <property type="term" value="C:SCF ubiquitin ligase complex"/>
    <property type="evidence" value="ECO:0007669"/>
    <property type="project" value="TreeGrafter"/>
</dbReference>
<dbReference type="SUPFAM" id="SSF52047">
    <property type="entry name" value="RNI-like"/>
    <property type="match status" value="2"/>
</dbReference>
<dbReference type="InterPro" id="IPR001810">
    <property type="entry name" value="F-box_dom"/>
</dbReference>
<evidence type="ECO:0000313" key="5">
    <source>
        <dbReference type="EMBL" id="KAG8230630.1"/>
    </source>
</evidence>
<dbReference type="FunFam" id="1.20.1280.50:FF:000059">
    <property type="entry name" value="Partner of Paired"/>
    <property type="match status" value="1"/>
</dbReference>
<evidence type="ECO:0000259" key="4">
    <source>
        <dbReference type="Pfam" id="PF25372"/>
    </source>
</evidence>
<dbReference type="Pfam" id="PF12937">
    <property type="entry name" value="F-box-like"/>
    <property type="match status" value="1"/>
</dbReference>
<dbReference type="SUPFAM" id="SSF81383">
    <property type="entry name" value="F-box domain"/>
    <property type="match status" value="1"/>
</dbReference>
<feature type="region of interest" description="Disordered" evidence="2">
    <location>
        <begin position="226"/>
        <end position="245"/>
    </location>
</feature>
<dbReference type="InterPro" id="IPR001611">
    <property type="entry name" value="Leu-rich_rpt"/>
</dbReference>
<dbReference type="OrthoDB" id="2585512at2759"/>
<reference evidence="5" key="2">
    <citation type="submission" date="2017-10" db="EMBL/GenBank/DDBJ databases">
        <title>Ladona fulva Genome sequencing and assembly.</title>
        <authorList>
            <person name="Murali S."/>
            <person name="Richards S."/>
            <person name="Bandaranaike D."/>
            <person name="Bellair M."/>
            <person name="Blankenburg K."/>
            <person name="Chao H."/>
            <person name="Dinh H."/>
            <person name="Doddapaneni H."/>
            <person name="Dugan-Rocha S."/>
            <person name="Elkadiri S."/>
            <person name="Gnanaolivu R."/>
            <person name="Hernandez B."/>
            <person name="Skinner E."/>
            <person name="Javaid M."/>
            <person name="Lee S."/>
            <person name="Li M."/>
            <person name="Ming W."/>
            <person name="Munidasa M."/>
            <person name="Muniz J."/>
            <person name="Nguyen L."/>
            <person name="Hughes D."/>
            <person name="Osuji N."/>
            <person name="Pu L.-L."/>
            <person name="Puazo M."/>
            <person name="Qu C."/>
            <person name="Quiroz J."/>
            <person name="Raj R."/>
            <person name="Weissenberger G."/>
            <person name="Xin Y."/>
            <person name="Zou X."/>
            <person name="Han Y."/>
            <person name="Worley K."/>
            <person name="Muzny D."/>
            <person name="Gibbs R."/>
        </authorList>
    </citation>
    <scope>NUCLEOTIDE SEQUENCE</scope>
    <source>
        <strain evidence="5">Sampled in the wild</strain>
    </source>
</reference>
<dbReference type="GO" id="GO:0031146">
    <property type="term" value="P:SCF-dependent proteasomal ubiquitin-dependent protein catabolic process"/>
    <property type="evidence" value="ECO:0007669"/>
    <property type="project" value="TreeGrafter"/>
</dbReference>
<dbReference type="SMART" id="SM00368">
    <property type="entry name" value="LRR_RI"/>
    <property type="match status" value="4"/>
</dbReference>